<dbReference type="GeneID" id="7842408"/>
<reference evidence="2" key="1">
    <citation type="journal article" date="2006" name="PLoS Biol.">
        <title>Macronuclear genome sequence of the ciliate Tetrahymena thermophila, a model eukaryote.</title>
        <authorList>
            <person name="Eisen J.A."/>
            <person name="Coyne R.S."/>
            <person name="Wu M."/>
            <person name="Wu D."/>
            <person name="Thiagarajan M."/>
            <person name="Wortman J.R."/>
            <person name="Badger J.H."/>
            <person name="Ren Q."/>
            <person name="Amedeo P."/>
            <person name="Jones K.M."/>
            <person name="Tallon L.J."/>
            <person name="Delcher A.L."/>
            <person name="Salzberg S.L."/>
            <person name="Silva J.C."/>
            <person name="Haas B.J."/>
            <person name="Majoros W.H."/>
            <person name="Farzad M."/>
            <person name="Carlton J.M."/>
            <person name="Smith R.K. Jr."/>
            <person name="Garg J."/>
            <person name="Pearlman R.E."/>
            <person name="Karrer K.M."/>
            <person name="Sun L."/>
            <person name="Manning G."/>
            <person name="Elde N.C."/>
            <person name="Turkewitz A.P."/>
            <person name="Asai D.J."/>
            <person name="Wilkes D.E."/>
            <person name="Wang Y."/>
            <person name="Cai H."/>
            <person name="Collins K."/>
            <person name="Stewart B.A."/>
            <person name="Lee S.R."/>
            <person name="Wilamowska K."/>
            <person name="Weinberg Z."/>
            <person name="Ruzzo W.L."/>
            <person name="Wloga D."/>
            <person name="Gaertig J."/>
            <person name="Frankel J."/>
            <person name="Tsao C.-C."/>
            <person name="Gorovsky M.A."/>
            <person name="Keeling P.J."/>
            <person name="Waller R.F."/>
            <person name="Patron N.J."/>
            <person name="Cherry J.M."/>
            <person name="Stover N.A."/>
            <person name="Krieger C.J."/>
            <person name="del Toro C."/>
            <person name="Ryder H.F."/>
            <person name="Williamson S.C."/>
            <person name="Barbeau R.A."/>
            <person name="Hamilton E.P."/>
            <person name="Orias E."/>
        </authorList>
    </citation>
    <scope>NUCLEOTIDE SEQUENCE [LARGE SCALE GENOMIC DNA]</scope>
    <source>
        <strain evidence="2">SB210</strain>
    </source>
</reference>
<dbReference type="EMBL" id="GG662855">
    <property type="protein sequence ID" value="EAR87196.2"/>
    <property type="molecule type" value="Genomic_DNA"/>
</dbReference>
<dbReference type="InParanoid" id="Q22PB3"/>
<name>Q22PB3_TETTS</name>
<dbReference type="HOGENOM" id="CLU_000956_0_0_1"/>
<dbReference type="RefSeq" id="XP_001007441.2">
    <property type="nucleotide sequence ID" value="XM_001007441.2"/>
</dbReference>
<evidence type="ECO:0000313" key="1">
    <source>
        <dbReference type="EMBL" id="EAR87196.2"/>
    </source>
</evidence>
<accession>Q22PB3</accession>
<dbReference type="Proteomes" id="UP000009168">
    <property type="component" value="Unassembled WGS sequence"/>
</dbReference>
<gene>
    <name evidence="1" type="ORF">TTHERM_00364290</name>
</gene>
<proteinExistence type="predicted"/>
<dbReference type="KEGG" id="tet:TTHERM_00364290"/>
<sequence length="336" mass="38859">MANDLIVCSVSLNSFVIMNKTSQDNSQIQIVQVNGFTSQFQIFIDQQYQNIFLFSSIISIYNFNGIFNKTYSLKTQFTSCSIQQGFLLFSSQQFIYFIYRDTLQLRQDFISGPSGLNIINYIYVDYLQQIILYANQYQFAQIYIYDAQTLQNTAKMNGPFAQNQLGYVVQMYFDPSTTTLLYLDTQGNLYVMHPNAVNSVQSNYKITEIIDRSEQLVSFTFDKVTNNLIVYSTRAVYQINYSTAGDQYEAQLNEPANLFAPIPMNSQLLDFLIFNADNTIFRYSKFHISYETVLEGSQIVDIMYNQQSDILIIAQKNAYLRNTIQQIHPFQCLSNS</sequence>
<dbReference type="AlphaFoldDB" id="Q22PB3"/>
<keyword evidence="2" id="KW-1185">Reference proteome</keyword>
<evidence type="ECO:0000313" key="2">
    <source>
        <dbReference type="Proteomes" id="UP000009168"/>
    </source>
</evidence>
<organism evidence="1 2">
    <name type="scientific">Tetrahymena thermophila (strain SB210)</name>
    <dbReference type="NCBI Taxonomy" id="312017"/>
    <lineage>
        <taxon>Eukaryota</taxon>
        <taxon>Sar</taxon>
        <taxon>Alveolata</taxon>
        <taxon>Ciliophora</taxon>
        <taxon>Intramacronucleata</taxon>
        <taxon>Oligohymenophorea</taxon>
        <taxon>Hymenostomatida</taxon>
        <taxon>Tetrahymenina</taxon>
        <taxon>Tetrahymenidae</taxon>
        <taxon>Tetrahymena</taxon>
    </lineage>
</organism>
<dbReference type="SUPFAM" id="SSF63825">
    <property type="entry name" value="YWTD domain"/>
    <property type="match status" value="1"/>
</dbReference>
<protein>
    <submittedName>
        <fullName evidence="1">Uncharacterized protein</fullName>
    </submittedName>
</protein>